<gene>
    <name evidence="4" type="ORF">QBC47DRAFT_342142</name>
</gene>
<evidence type="ECO:0000313" key="5">
    <source>
        <dbReference type="Proteomes" id="UP001239445"/>
    </source>
</evidence>
<proteinExistence type="inferred from homology"/>
<feature type="compositionally biased region" description="Low complexity" evidence="2">
    <location>
        <begin position="457"/>
        <end position="477"/>
    </location>
</feature>
<dbReference type="GO" id="GO:0005875">
    <property type="term" value="C:microtubule associated complex"/>
    <property type="evidence" value="ECO:0007669"/>
    <property type="project" value="TreeGrafter"/>
</dbReference>
<dbReference type="InterPro" id="IPR036961">
    <property type="entry name" value="Kinesin_motor_dom_sf"/>
</dbReference>
<dbReference type="InterPro" id="IPR001752">
    <property type="entry name" value="Kinesin_motor_dom"/>
</dbReference>
<reference evidence="4" key="1">
    <citation type="submission" date="2023-06" db="EMBL/GenBank/DDBJ databases">
        <title>Genome-scale phylogeny and comparative genomics of the fungal order Sordariales.</title>
        <authorList>
            <consortium name="Lawrence Berkeley National Laboratory"/>
            <person name="Hensen N."/>
            <person name="Bonometti L."/>
            <person name="Westerberg I."/>
            <person name="Brannstrom I.O."/>
            <person name="Guillou S."/>
            <person name="Cros-Aarteil S."/>
            <person name="Calhoun S."/>
            <person name="Haridas S."/>
            <person name="Kuo A."/>
            <person name="Mondo S."/>
            <person name="Pangilinan J."/>
            <person name="Riley R."/>
            <person name="Labutti K."/>
            <person name="Andreopoulos B."/>
            <person name="Lipzen A."/>
            <person name="Chen C."/>
            <person name="Yanf M."/>
            <person name="Daum C."/>
            <person name="Ng V."/>
            <person name="Clum A."/>
            <person name="Steindorff A."/>
            <person name="Ohm R."/>
            <person name="Martin F."/>
            <person name="Silar P."/>
            <person name="Natvig D."/>
            <person name="Lalanne C."/>
            <person name="Gautier V."/>
            <person name="Ament-Velasquez S.L."/>
            <person name="Kruys A."/>
            <person name="Hutchinson M.I."/>
            <person name="Powell A.J."/>
            <person name="Barry K."/>
            <person name="Miller A.N."/>
            <person name="Grigoriev I.V."/>
            <person name="Debuchy R."/>
            <person name="Gladieux P."/>
            <person name="Thoren M.H."/>
            <person name="Johannesson H."/>
        </authorList>
    </citation>
    <scope>NUCLEOTIDE SEQUENCE</scope>
    <source>
        <strain evidence="4">PSN4</strain>
    </source>
</reference>
<organism evidence="4 5">
    <name type="scientific">Echria macrotheca</name>
    <dbReference type="NCBI Taxonomy" id="438768"/>
    <lineage>
        <taxon>Eukaryota</taxon>
        <taxon>Fungi</taxon>
        <taxon>Dikarya</taxon>
        <taxon>Ascomycota</taxon>
        <taxon>Pezizomycotina</taxon>
        <taxon>Sordariomycetes</taxon>
        <taxon>Sordariomycetidae</taxon>
        <taxon>Sordariales</taxon>
        <taxon>Schizotheciaceae</taxon>
        <taxon>Echria</taxon>
    </lineage>
</organism>
<dbReference type="PANTHER" id="PTHR47969">
    <property type="entry name" value="CHROMOSOME-ASSOCIATED KINESIN KIF4A-RELATED"/>
    <property type="match status" value="1"/>
</dbReference>
<evidence type="ECO:0000259" key="3">
    <source>
        <dbReference type="PROSITE" id="PS50067"/>
    </source>
</evidence>
<keyword evidence="1" id="KW-0547">Nucleotide-binding</keyword>
<name>A0AAJ0FD12_9PEZI</name>
<dbReference type="InterPro" id="IPR027640">
    <property type="entry name" value="Kinesin-like_fam"/>
</dbReference>
<dbReference type="Proteomes" id="UP001239445">
    <property type="component" value="Unassembled WGS sequence"/>
</dbReference>
<comment type="similarity">
    <text evidence="1">Belongs to the TRAFAC class myosin-kinesin ATPase superfamily. Kinesin family.</text>
</comment>
<dbReference type="AlphaFoldDB" id="A0AAJ0FD12"/>
<keyword evidence="1" id="KW-0505">Motor protein</keyword>
<dbReference type="GO" id="GO:0005524">
    <property type="term" value="F:ATP binding"/>
    <property type="evidence" value="ECO:0007669"/>
    <property type="project" value="UniProtKB-UniRule"/>
</dbReference>
<dbReference type="Gene3D" id="3.40.850.10">
    <property type="entry name" value="Kinesin motor domain"/>
    <property type="match status" value="1"/>
</dbReference>
<accession>A0AAJ0FD12</accession>
<feature type="compositionally biased region" description="Low complexity" evidence="2">
    <location>
        <begin position="488"/>
        <end position="499"/>
    </location>
</feature>
<dbReference type="EMBL" id="MU839831">
    <property type="protein sequence ID" value="KAK1757109.1"/>
    <property type="molecule type" value="Genomic_DNA"/>
</dbReference>
<dbReference type="PRINTS" id="PR00380">
    <property type="entry name" value="KINESINHEAVY"/>
</dbReference>
<feature type="region of interest" description="Disordered" evidence="2">
    <location>
        <begin position="457"/>
        <end position="502"/>
    </location>
</feature>
<dbReference type="PANTHER" id="PTHR47969:SF9">
    <property type="entry name" value="KINESIN-LIKE PROTEIN"/>
    <property type="match status" value="1"/>
</dbReference>
<dbReference type="Pfam" id="PF00225">
    <property type="entry name" value="Kinesin"/>
    <property type="match status" value="1"/>
</dbReference>
<dbReference type="SUPFAM" id="SSF52540">
    <property type="entry name" value="P-loop containing nucleoside triphosphate hydrolases"/>
    <property type="match status" value="1"/>
</dbReference>
<evidence type="ECO:0000313" key="4">
    <source>
        <dbReference type="EMBL" id="KAK1757109.1"/>
    </source>
</evidence>
<dbReference type="GO" id="GO:0051231">
    <property type="term" value="P:spindle elongation"/>
    <property type="evidence" value="ECO:0007669"/>
    <property type="project" value="TreeGrafter"/>
</dbReference>
<sequence>MEQFLLDNAAHYNKLVKAFKSAPAGNKPDETTSPEIVVSARIRPLLDDETEQGFPPCIFPRGDSNTVDLHELRQRSYNYTVDKLFGQDSTTAEIYESLVQPLVPWAWGGGVATLFAYGQTGSGKTFTVSGLEKHVADTLIDGSLDGERKIHVCIIELAGQLAYDLLNNRKQISVLEDSFGTSQLAGALEHAVTDKPTFLELIERAAALRRTVATQKNDSSSRSHAICRIRLENPALPSADDGLLYLVDLAGSEAARDRSAHDTARMKESREINTSLSVLKDCIRGRAMADAGSLAPQEPNKKGKACKPAQYVPFRQSTLTKTLKHVFDPASARACKTVVVACVNPCLADVGATKSTLRYAEMLRVIVPRAKTEEIRPDVPATWDNATLRAWIDQNSGKPPLSSQHLAPTETGAQLLRLPVPEFLTRCLRSSDATEEQAQAFHTKLWKLHVDSQRATAATAPSTTKSAFTPSSSTAAADPEMSRLERLASSADPEPDSSAIPFRDRIRPGMVIAYRPDTVPFQGAQFGARNYAMVMAPAVSLGDRVCDIRGNRVNTQQTSDDKPKYLCAIFTPGLMTGSFTLHVWHQVVIGVDEMEDEALMEFDYATRYFYLTV</sequence>
<keyword evidence="5" id="KW-1185">Reference proteome</keyword>
<dbReference type="SMART" id="SM00129">
    <property type="entry name" value="KISc"/>
    <property type="match status" value="1"/>
</dbReference>
<protein>
    <recommendedName>
        <fullName evidence="3">Kinesin motor domain-containing protein</fullName>
    </recommendedName>
</protein>
<dbReference type="GO" id="GO:0008017">
    <property type="term" value="F:microtubule binding"/>
    <property type="evidence" value="ECO:0007669"/>
    <property type="project" value="InterPro"/>
</dbReference>
<evidence type="ECO:0000256" key="1">
    <source>
        <dbReference type="PROSITE-ProRule" id="PRU00283"/>
    </source>
</evidence>
<dbReference type="GO" id="GO:0007052">
    <property type="term" value="P:mitotic spindle organization"/>
    <property type="evidence" value="ECO:0007669"/>
    <property type="project" value="TreeGrafter"/>
</dbReference>
<dbReference type="PROSITE" id="PS50067">
    <property type="entry name" value="KINESIN_MOTOR_2"/>
    <property type="match status" value="1"/>
</dbReference>
<keyword evidence="1" id="KW-0067">ATP-binding</keyword>
<evidence type="ECO:0000256" key="2">
    <source>
        <dbReference type="SAM" id="MobiDB-lite"/>
    </source>
</evidence>
<dbReference type="GO" id="GO:0003777">
    <property type="term" value="F:microtubule motor activity"/>
    <property type="evidence" value="ECO:0007669"/>
    <property type="project" value="InterPro"/>
</dbReference>
<feature type="domain" description="Kinesin motor" evidence="3">
    <location>
        <begin position="35"/>
        <end position="366"/>
    </location>
</feature>
<feature type="binding site" evidence="1">
    <location>
        <begin position="118"/>
        <end position="125"/>
    </location>
    <ligand>
        <name>ATP</name>
        <dbReference type="ChEBI" id="CHEBI:30616"/>
    </ligand>
</feature>
<dbReference type="InterPro" id="IPR027417">
    <property type="entry name" value="P-loop_NTPase"/>
</dbReference>
<comment type="caution">
    <text evidence="4">The sequence shown here is derived from an EMBL/GenBank/DDBJ whole genome shotgun (WGS) entry which is preliminary data.</text>
</comment>
<dbReference type="GO" id="GO:0007018">
    <property type="term" value="P:microtubule-based movement"/>
    <property type="evidence" value="ECO:0007669"/>
    <property type="project" value="InterPro"/>
</dbReference>